<sequence length="69" mass="7633">MSTDANACDCLTAEDSRLPHWSHCNVVLNGPVDPATTDNDDIRELAEMAAYKDIDTAVAILRRHRATKH</sequence>
<protein>
    <submittedName>
        <fullName evidence="1">Uncharacterized protein</fullName>
    </submittedName>
</protein>
<organism evidence="1 2">
    <name type="scientific">Mycobacterium phage HH92</name>
    <dbReference type="NCBI Taxonomy" id="1471543"/>
    <lineage>
        <taxon>Viruses</taxon>
        <taxon>Duplodnaviria</taxon>
        <taxon>Heunggongvirae</taxon>
        <taxon>Uroviricota</taxon>
        <taxon>Caudoviricetes</taxon>
        <taxon>Gilesvirus</taxon>
        <taxon>Gilesvirus giles</taxon>
    </lineage>
</organism>
<dbReference type="Proteomes" id="UP000024437">
    <property type="component" value="Genome"/>
</dbReference>
<reference evidence="1 2" key="1">
    <citation type="submission" date="2014-03" db="EMBL/GenBank/DDBJ databases">
        <authorList>
            <person name="Bragg J."/>
            <person name="Chandler A.Y."/>
            <person name="Dehn A."/>
            <person name="Hefner M."/>
            <person name="Petersen P."/>
            <person name="Wilson J."/>
            <person name="Zeba F."/>
            <person name="Zegers G.P."/>
            <person name="Page S.T."/>
            <person name="Bradley K.W."/>
            <person name="Clarke D.Q."/>
            <person name="Lewis M.F."/>
            <person name="Barker L.P."/>
            <person name="Bailey C."/>
            <person name="Asai D.J."/>
            <person name="Garber M.L."/>
            <person name="Bowman C.A."/>
            <person name="Russell D.A."/>
            <person name="Pope W.H."/>
            <person name="Jacobs-Sera D."/>
            <person name="Hendrix R.W."/>
            <person name="Hatfull G.F."/>
        </authorList>
    </citation>
    <scope>NUCLEOTIDE SEQUENCE [LARGE SCALE GENOMIC DNA]</scope>
</reference>
<dbReference type="EMBL" id="KJ538722">
    <property type="protein sequence ID" value="AHY84189.1"/>
    <property type="molecule type" value="Genomic_DNA"/>
</dbReference>
<evidence type="ECO:0000313" key="2">
    <source>
        <dbReference type="Proteomes" id="UP000024437"/>
    </source>
</evidence>
<proteinExistence type="predicted"/>
<gene>
    <name evidence="1" type="primary">4</name>
    <name evidence="1" type="ORF">PBI_HH92_4</name>
</gene>
<accession>A0A023ZX60</accession>
<name>A0A023ZX60_9CAUD</name>
<evidence type="ECO:0000313" key="1">
    <source>
        <dbReference type="EMBL" id="AHY84189.1"/>
    </source>
</evidence>